<sequence length="181" mass="18941">LAGPSSAGYQDGQAKIVRFNSPLDIAFSKDGSWLAVADTNNHAIRRIDAMTGVVTTIAGCPRSSSCLGSQDGPASAASFNSPTSIALDPQDKFIFVADTSNNMIRQIDLTAMTVTTIAGATRSGYADGLLAASLFYNPTGITAHPDFTNENKLVMVADTQNHAIRRIDLFQGRVSTVAGSG</sequence>
<evidence type="ECO:0000313" key="1">
    <source>
        <dbReference type="EMBL" id="EKX44881.1"/>
    </source>
</evidence>
<dbReference type="SUPFAM" id="SSF63825">
    <property type="entry name" value="YWTD domain"/>
    <property type="match status" value="1"/>
</dbReference>
<dbReference type="OMA" id="PTENMIY"/>
<feature type="non-terminal residue" evidence="1">
    <location>
        <position position="181"/>
    </location>
</feature>
<name>L1J8N8_GUITC</name>
<organism evidence="1">
    <name type="scientific">Guillardia theta (strain CCMP2712)</name>
    <name type="common">Cryptophyte</name>
    <dbReference type="NCBI Taxonomy" id="905079"/>
    <lineage>
        <taxon>Eukaryota</taxon>
        <taxon>Cryptophyceae</taxon>
        <taxon>Pyrenomonadales</taxon>
        <taxon>Geminigeraceae</taxon>
        <taxon>Guillardia</taxon>
    </lineage>
</organism>
<dbReference type="Proteomes" id="UP000011087">
    <property type="component" value="Unassembled WGS sequence"/>
</dbReference>
<keyword evidence="3" id="KW-1185">Reference proteome</keyword>
<evidence type="ECO:0000313" key="2">
    <source>
        <dbReference type="EnsemblProtists" id="EKX44881"/>
    </source>
</evidence>
<gene>
    <name evidence="1" type="ORF">GUITHDRAFT_60229</name>
</gene>
<dbReference type="HOGENOM" id="CLU_1492867_0_0_1"/>
<dbReference type="InterPro" id="IPR011042">
    <property type="entry name" value="6-blade_b-propeller_TolB-like"/>
</dbReference>
<dbReference type="PANTHER" id="PTHR46388">
    <property type="entry name" value="NHL REPEAT-CONTAINING PROTEIN 2"/>
    <property type="match status" value="1"/>
</dbReference>
<proteinExistence type="predicted"/>
<dbReference type="AlphaFoldDB" id="L1J8N8"/>
<evidence type="ECO:0008006" key="4">
    <source>
        <dbReference type="Google" id="ProtNLM"/>
    </source>
</evidence>
<dbReference type="RefSeq" id="XP_005831861.1">
    <property type="nucleotide sequence ID" value="XM_005831804.1"/>
</dbReference>
<reference evidence="2" key="3">
    <citation type="submission" date="2016-03" db="UniProtKB">
        <authorList>
            <consortium name="EnsemblProtists"/>
        </authorList>
    </citation>
    <scope>IDENTIFICATION</scope>
</reference>
<dbReference type="GeneID" id="17301479"/>
<accession>L1J8N8</accession>
<dbReference type="KEGG" id="gtt:GUITHDRAFT_60229"/>
<dbReference type="eggNOG" id="ENOG502SFB0">
    <property type="taxonomic scope" value="Eukaryota"/>
</dbReference>
<dbReference type="PANTHER" id="PTHR46388:SF2">
    <property type="entry name" value="NHL REPEAT-CONTAINING PROTEIN 2"/>
    <property type="match status" value="1"/>
</dbReference>
<feature type="non-terminal residue" evidence="1">
    <location>
        <position position="1"/>
    </location>
</feature>
<dbReference type="Gene3D" id="2.120.10.30">
    <property type="entry name" value="TolB, C-terminal domain"/>
    <property type="match status" value="2"/>
</dbReference>
<dbReference type="OrthoDB" id="273823at2759"/>
<evidence type="ECO:0000313" key="3">
    <source>
        <dbReference type="Proteomes" id="UP000011087"/>
    </source>
</evidence>
<reference evidence="1 3" key="1">
    <citation type="journal article" date="2012" name="Nature">
        <title>Algal genomes reveal evolutionary mosaicism and the fate of nucleomorphs.</title>
        <authorList>
            <consortium name="DOE Joint Genome Institute"/>
            <person name="Curtis B.A."/>
            <person name="Tanifuji G."/>
            <person name="Burki F."/>
            <person name="Gruber A."/>
            <person name="Irimia M."/>
            <person name="Maruyama S."/>
            <person name="Arias M.C."/>
            <person name="Ball S.G."/>
            <person name="Gile G.H."/>
            <person name="Hirakawa Y."/>
            <person name="Hopkins J.F."/>
            <person name="Kuo A."/>
            <person name="Rensing S.A."/>
            <person name="Schmutz J."/>
            <person name="Symeonidi A."/>
            <person name="Elias M."/>
            <person name="Eveleigh R.J."/>
            <person name="Herman E.K."/>
            <person name="Klute M.J."/>
            <person name="Nakayama T."/>
            <person name="Obornik M."/>
            <person name="Reyes-Prieto A."/>
            <person name="Armbrust E.V."/>
            <person name="Aves S.J."/>
            <person name="Beiko R.G."/>
            <person name="Coutinho P."/>
            <person name="Dacks J.B."/>
            <person name="Durnford D.G."/>
            <person name="Fast N.M."/>
            <person name="Green B.R."/>
            <person name="Grisdale C.J."/>
            <person name="Hempel F."/>
            <person name="Henrissat B."/>
            <person name="Hoppner M.P."/>
            <person name="Ishida K."/>
            <person name="Kim E."/>
            <person name="Koreny L."/>
            <person name="Kroth P.G."/>
            <person name="Liu Y."/>
            <person name="Malik S.B."/>
            <person name="Maier U.G."/>
            <person name="McRose D."/>
            <person name="Mock T."/>
            <person name="Neilson J.A."/>
            <person name="Onodera N.T."/>
            <person name="Poole A.M."/>
            <person name="Pritham E.J."/>
            <person name="Richards T.A."/>
            <person name="Rocap G."/>
            <person name="Roy S.W."/>
            <person name="Sarai C."/>
            <person name="Schaack S."/>
            <person name="Shirato S."/>
            <person name="Slamovits C.H."/>
            <person name="Spencer D.F."/>
            <person name="Suzuki S."/>
            <person name="Worden A.Z."/>
            <person name="Zauner S."/>
            <person name="Barry K."/>
            <person name="Bell C."/>
            <person name="Bharti A.K."/>
            <person name="Crow J.A."/>
            <person name="Grimwood J."/>
            <person name="Kramer R."/>
            <person name="Lindquist E."/>
            <person name="Lucas S."/>
            <person name="Salamov A."/>
            <person name="McFadden G.I."/>
            <person name="Lane C.E."/>
            <person name="Keeling P.J."/>
            <person name="Gray M.W."/>
            <person name="Grigoriev I.V."/>
            <person name="Archibald J.M."/>
        </authorList>
    </citation>
    <scope>NUCLEOTIDE SEQUENCE</scope>
    <source>
        <strain evidence="1 3">CCMP2712</strain>
    </source>
</reference>
<reference evidence="3" key="2">
    <citation type="submission" date="2012-11" db="EMBL/GenBank/DDBJ databases">
        <authorList>
            <person name="Kuo A."/>
            <person name="Curtis B.A."/>
            <person name="Tanifuji G."/>
            <person name="Burki F."/>
            <person name="Gruber A."/>
            <person name="Irimia M."/>
            <person name="Maruyama S."/>
            <person name="Arias M.C."/>
            <person name="Ball S.G."/>
            <person name="Gile G.H."/>
            <person name="Hirakawa Y."/>
            <person name="Hopkins J.F."/>
            <person name="Rensing S.A."/>
            <person name="Schmutz J."/>
            <person name="Symeonidi A."/>
            <person name="Elias M."/>
            <person name="Eveleigh R.J."/>
            <person name="Herman E.K."/>
            <person name="Klute M.J."/>
            <person name="Nakayama T."/>
            <person name="Obornik M."/>
            <person name="Reyes-Prieto A."/>
            <person name="Armbrust E.V."/>
            <person name="Aves S.J."/>
            <person name="Beiko R.G."/>
            <person name="Coutinho P."/>
            <person name="Dacks J.B."/>
            <person name="Durnford D.G."/>
            <person name="Fast N.M."/>
            <person name="Green B.R."/>
            <person name="Grisdale C."/>
            <person name="Hempe F."/>
            <person name="Henrissat B."/>
            <person name="Hoppner M.P."/>
            <person name="Ishida K.-I."/>
            <person name="Kim E."/>
            <person name="Koreny L."/>
            <person name="Kroth P.G."/>
            <person name="Liu Y."/>
            <person name="Malik S.-B."/>
            <person name="Maier U.G."/>
            <person name="McRose D."/>
            <person name="Mock T."/>
            <person name="Neilson J.A."/>
            <person name="Onodera N.T."/>
            <person name="Poole A.M."/>
            <person name="Pritham E.J."/>
            <person name="Richards T.A."/>
            <person name="Rocap G."/>
            <person name="Roy S.W."/>
            <person name="Sarai C."/>
            <person name="Schaack S."/>
            <person name="Shirato S."/>
            <person name="Slamovits C.H."/>
            <person name="Spencer D.F."/>
            <person name="Suzuki S."/>
            <person name="Worden A.Z."/>
            <person name="Zauner S."/>
            <person name="Barry K."/>
            <person name="Bell C."/>
            <person name="Bharti A.K."/>
            <person name="Crow J.A."/>
            <person name="Grimwood J."/>
            <person name="Kramer R."/>
            <person name="Lindquist E."/>
            <person name="Lucas S."/>
            <person name="Salamov A."/>
            <person name="McFadden G.I."/>
            <person name="Lane C.E."/>
            <person name="Keeling P.J."/>
            <person name="Gray M.W."/>
            <person name="Grigoriev I.V."/>
            <person name="Archibald J.M."/>
        </authorList>
    </citation>
    <scope>NUCLEOTIDE SEQUENCE</scope>
    <source>
        <strain evidence="3">CCMP2712</strain>
    </source>
</reference>
<dbReference type="PaxDb" id="55529-EKX44881"/>
<protein>
    <recommendedName>
        <fullName evidence="4">SMP-30/Gluconolactonase/LRE-like region domain-containing protein</fullName>
    </recommendedName>
</protein>
<dbReference type="EMBL" id="JH993002">
    <property type="protein sequence ID" value="EKX44881.1"/>
    <property type="molecule type" value="Genomic_DNA"/>
</dbReference>
<dbReference type="EnsemblProtists" id="EKX44881">
    <property type="protein sequence ID" value="EKX44881"/>
    <property type="gene ID" value="GUITHDRAFT_60229"/>
</dbReference>